<dbReference type="SUPFAM" id="SSF51215">
    <property type="entry name" value="Regulatory protein AraC"/>
    <property type="match status" value="1"/>
</dbReference>
<protein>
    <submittedName>
        <fullName evidence="3">AraC-like ligand binding domain-containing protein</fullName>
    </submittedName>
</protein>
<feature type="domain" description="AraC-type arabinose-binding/dimerisation" evidence="2">
    <location>
        <begin position="43"/>
        <end position="103"/>
    </location>
</feature>
<keyword evidence="4" id="KW-1185">Reference proteome</keyword>
<dbReference type="InterPro" id="IPR014710">
    <property type="entry name" value="RmlC-like_jellyroll"/>
</dbReference>
<dbReference type="GO" id="GO:0003677">
    <property type="term" value="F:DNA binding"/>
    <property type="evidence" value="ECO:0007669"/>
    <property type="project" value="UniProtKB-KW"/>
</dbReference>
<evidence type="ECO:0000259" key="2">
    <source>
        <dbReference type="Pfam" id="PF02311"/>
    </source>
</evidence>
<dbReference type="Proteomes" id="UP000199387">
    <property type="component" value="Unassembled WGS sequence"/>
</dbReference>
<accession>A0A1G6L9W8</accession>
<evidence type="ECO:0000313" key="4">
    <source>
        <dbReference type="Proteomes" id="UP000199387"/>
    </source>
</evidence>
<dbReference type="InterPro" id="IPR003313">
    <property type="entry name" value="AraC-bd"/>
</dbReference>
<gene>
    <name evidence="3" type="ORF">SAMN04488112_107130</name>
</gene>
<dbReference type="STRING" id="1236220.SAMN04488112_107130"/>
<dbReference type="RefSeq" id="WP_245662171.1">
    <property type="nucleotide sequence ID" value="NZ_FMZA01000007.1"/>
</dbReference>
<dbReference type="InterPro" id="IPR037923">
    <property type="entry name" value="HTH-like"/>
</dbReference>
<name>A0A1G6L9W8_9BACL</name>
<keyword evidence="1" id="KW-0238">DNA-binding</keyword>
<evidence type="ECO:0000313" key="3">
    <source>
        <dbReference type="EMBL" id="SDC40100.1"/>
    </source>
</evidence>
<dbReference type="Pfam" id="PF02311">
    <property type="entry name" value="AraC_binding"/>
    <property type="match status" value="1"/>
</dbReference>
<dbReference type="GO" id="GO:0006355">
    <property type="term" value="P:regulation of DNA-templated transcription"/>
    <property type="evidence" value="ECO:0007669"/>
    <property type="project" value="InterPro"/>
</dbReference>
<dbReference type="Gene3D" id="2.60.120.10">
    <property type="entry name" value="Jelly Rolls"/>
    <property type="match status" value="1"/>
</dbReference>
<sequence length="195" mass="22564">MHVSLYRWISGKNFLNQYAIRLDDHGAVFHIHYWGVVPKHFDNPTHKPSFFEVCYVVDGNGTYIDDGVNYPLKENVMFFSRPGILHQIKSESGLYLLYVGFELLKSQSKEKWIRRMEEAEQCPEVVKPVQYDITASSLWKSLLIQAAQPIHGFFEELLTHLAYALILSLLQTFVPYLQNDDHKTSAKTSSLLLNQ</sequence>
<proteinExistence type="predicted"/>
<organism evidence="3 4">
    <name type="scientific">Melghirimyces thermohalophilus</name>
    <dbReference type="NCBI Taxonomy" id="1236220"/>
    <lineage>
        <taxon>Bacteria</taxon>
        <taxon>Bacillati</taxon>
        <taxon>Bacillota</taxon>
        <taxon>Bacilli</taxon>
        <taxon>Bacillales</taxon>
        <taxon>Thermoactinomycetaceae</taxon>
        <taxon>Melghirimyces</taxon>
    </lineage>
</organism>
<dbReference type="AlphaFoldDB" id="A0A1G6L9W8"/>
<dbReference type="CDD" id="cd02208">
    <property type="entry name" value="cupin_RmlC-like"/>
    <property type="match status" value="1"/>
</dbReference>
<dbReference type="EMBL" id="FMZA01000007">
    <property type="protein sequence ID" value="SDC40100.1"/>
    <property type="molecule type" value="Genomic_DNA"/>
</dbReference>
<reference evidence="3 4" key="1">
    <citation type="submission" date="2016-10" db="EMBL/GenBank/DDBJ databases">
        <authorList>
            <person name="de Groot N.N."/>
        </authorList>
    </citation>
    <scope>NUCLEOTIDE SEQUENCE [LARGE SCALE GENOMIC DNA]</scope>
    <source>
        <strain evidence="3 4">DSM 45514</strain>
    </source>
</reference>
<evidence type="ECO:0000256" key="1">
    <source>
        <dbReference type="ARBA" id="ARBA00023125"/>
    </source>
</evidence>